<evidence type="ECO:0000256" key="1">
    <source>
        <dbReference type="SAM" id="Phobius"/>
    </source>
</evidence>
<proteinExistence type="predicted"/>
<dbReference type="RefSeq" id="WP_268399264.1">
    <property type="nucleotide sequence ID" value="NZ_CP113787.1"/>
</dbReference>
<feature type="transmembrane region" description="Helical" evidence="1">
    <location>
        <begin position="174"/>
        <end position="196"/>
    </location>
</feature>
<evidence type="ECO:0000313" key="2">
    <source>
        <dbReference type="EMBL" id="WAL43532.1"/>
    </source>
</evidence>
<feature type="transmembrane region" description="Helical" evidence="1">
    <location>
        <begin position="93"/>
        <end position="113"/>
    </location>
</feature>
<keyword evidence="1" id="KW-0472">Membrane</keyword>
<evidence type="ECO:0000313" key="3">
    <source>
        <dbReference type="Proteomes" id="UP001163127"/>
    </source>
</evidence>
<sequence>MRSDRQKVVLREWDAEILLKVLGGSEMESISDGSGVGSEVAAKSPQLDVLLTGYAAQRADCSAIYGASTNMLGFIVGAMGFVAILVGDPDRVPPIWLALATMLPWGMLSYHSLIVGMNAGHSYVCEVYEQLIAKAAPEGLIYHDKGKKDKIILGVTVGERFLDPRRASISRSAASFFAFFASLLLPILYSVSILSGLWGRSWGWFVFAATFASIGFIIVLVNDVKNLVRPEVKEIDELLKSFR</sequence>
<dbReference type="Proteomes" id="UP001163127">
    <property type="component" value="Chromosome"/>
</dbReference>
<name>A0AA47IM68_ACTNA</name>
<accession>A0AA47IM68</accession>
<protein>
    <submittedName>
        <fullName evidence="2">Uncharacterized protein</fullName>
    </submittedName>
</protein>
<feature type="transmembrane region" description="Helical" evidence="1">
    <location>
        <begin position="202"/>
        <end position="221"/>
    </location>
</feature>
<keyword evidence="1" id="KW-1133">Transmembrane helix</keyword>
<organism evidence="2 3">
    <name type="scientific">Actinomyces naeslundii</name>
    <dbReference type="NCBI Taxonomy" id="1655"/>
    <lineage>
        <taxon>Bacteria</taxon>
        <taxon>Bacillati</taxon>
        <taxon>Actinomycetota</taxon>
        <taxon>Actinomycetes</taxon>
        <taxon>Actinomycetales</taxon>
        <taxon>Actinomycetaceae</taxon>
        <taxon>Actinomyces</taxon>
    </lineage>
</organism>
<reference evidence="2" key="1">
    <citation type="submission" date="2022-11" db="EMBL/GenBank/DDBJ databases">
        <title>Dental biofilm bacteria. Genome sequencing and assembly.</title>
        <authorList>
            <person name="Robertsson C."/>
        </authorList>
    </citation>
    <scope>NUCLEOTIDE SEQUENCE</scope>
    <source>
        <strain evidence="2">CW</strain>
    </source>
</reference>
<gene>
    <name evidence="2" type="ORF">OFA60_02935</name>
</gene>
<dbReference type="EMBL" id="CP113787">
    <property type="protein sequence ID" value="WAL43532.1"/>
    <property type="molecule type" value="Genomic_DNA"/>
</dbReference>
<feature type="transmembrane region" description="Helical" evidence="1">
    <location>
        <begin position="63"/>
        <end position="87"/>
    </location>
</feature>
<keyword evidence="1" id="KW-0812">Transmembrane</keyword>
<dbReference type="AlphaFoldDB" id="A0AA47IM68"/>